<feature type="region of interest" description="Disordered" evidence="1">
    <location>
        <begin position="3336"/>
        <end position="3376"/>
    </location>
</feature>
<comment type="caution">
    <text evidence="2">The sequence shown here is derived from an EMBL/GenBank/DDBJ whole genome shotgun (WGS) entry which is preliminary data.</text>
</comment>
<feature type="region of interest" description="Disordered" evidence="1">
    <location>
        <begin position="2488"/>
        <end position="2517"/>
    </location>
</feature>
<feature type="compositionally biased region" description="Low complexity" evidence="1">
    <location>
        <begin position="1132"/>
        <end position="1150"/>
    </location>
</feature>
<dbReference type="KEGG" id="bbes:BESB_059940"/>
<feature type="compositionally biased region" description="Basic and acidic residues" evidence="1">
    <location>
        <begin position="469"/>
        <end position="479"/>
    </location>
</feature>
<feature type="compositionally biased region" description="Basic residues" evidence="1">
    <location>
        <begin position="49"/>
        <end position="58"/>
    </location>
</feature>
<sequence>MLQPHPRGTKAASQQNATAGLGSGLGSGPLGLPGATGLGSSVPFLPPPSRHHAHHHAHAAATGAGAAPSAHAAQTQPHAAAALRSSAGGSAFLATSSGSLYAGAGPRHGLYPHGASSPASGAGAGHHAPAAPAQGGPKAASAGTLHPCLELLHLQRLQRLEKSRAGVPPTQASDSAAVIVALQHLTHPPAVSEEESGYFTDVIDFLGTGVSLQSVVLLGPGEKIHPHIDFESQAAPAPVDCDVRCYARVLPRISDYTATGQPRSRKTPHYRLLTPNAAVAREAEVRASNNQGTSAEGSTQVPWVALACEKGDDKLQDGEQRGEEDVVVDQLVFYGNYQTLSVVVLGRALSDSTAAGSFHSNLRARPGRPAASSSFVDCLPLSEAPVASLASSVAPPGASGAASSAASAASSPLPVLLGLRAVPERRAVAAGARLNEMMRVAVLSPIHESLAAWLAEANAASSGPAEAIGEEKEGERRGADVASGEEDAKERDLWRKRKLEGQEAKRETELEGARKSGDGAACDGEGEVDVVMSNDEEPARQSQQENRGKWMEREKQTSGERRRDADPDSIDYASGARTPREGDDAREGDGHRAPNGDAAGDAAKEGVPASPETERRINDLPSSAPASDGKAKQDSGHDGGTLSSPALRSHAPGTRLGGDGEDDAFPAPPACVSVVIPPAAFWAEALQVVSRLFAGFVSVPDVPLASAFSAALAAAAPFSPDVLLLLTASACGVLESLVLGPAAQEARRSILAKSYRTRRASLGARDSQARGAVGVATQARAKEELADEAAHAGAGSSEAAAATQHREKAETSFGDVIQEGCAGGDAVHTALQLLGLEAMVRQAWGEWRAREQEQTGARRARERPSREAGAGGDETAQQGNARGESSPAEAHRVERSGKEEQARGESAQKEKGEDDGAEDETPPSSVRRVFFSEKEESKEDSAAARAAPARSPSAPRPRSASQSSLFVSFSCTANSAASSSFGSGAAGLVATPSVLLLVLRLMRRLALLRETASLLVSEGAIELLVSILVEAPVLPALAPARGSAKANRQEAKTEPEGAAETRGGAEASAEDEREEDAWIAEKTKEAKTEKVAVRGWKVKVEALKCLLVLVSHVQGMERFLGWDQTEPRADALKSSSPPSAEALALEGAGAETREGEKDVTMQHEAREASDAATSEKRSLYCHFLQALVTQLSFSRYHLKRLVAVLLSRVKSYSLLTSLQQVTLSLVRAPPSAPRGPADEASPPAAATSAFLASLSFGLGSKSKDETSGGLVSGSSKASAGRLPLPASVLQGDGWVSLAAETVGRLNLQLLHQTLPASAIAASRDERVEVDLSWPLTPSHPWSAASLVVCSRPSLPLYLQAFMHSRFCIVSLAVLVQCLYARLGLVLCPSTADLRLLSSLRSLLLLLLRASNGPLFLASCPEATQALLFYVDACGQLLLSRVAHLPDPLNAQSHRLATSLNRHLLALASPVHQGPRHSIGLSAPPSWSAVPMEFLRALLAARRGGEELEAASGPQDYLRLLGPAEQGFSEALLPSKKEEEAGVMALHIAASTQLHLIALQLLEKLMETPLFAPRRRESVRPREKREASVEAAVDRACDETIAIDVADLQALERLTETPGGRQAVAAAFRLRHADILLVMLLAETAAALTGDLEEGEVAGDYSCLRFKGPSAELLVCFRSLVCLVWHLLSEDEHASFLLPCGPLILVALRPLALLVSQLREADPAPGAAQAPATPFGAGEQRHTGDAEGDASFGALQGNLGCRSFIQADTHCDIVTLLRGDRALRSRIASLYDALLPLYDPLDRSATSLPSLSSLFSSSPALPPPPSPRALVDAIRCAQPPCALRLLQAAAAAAGAAPAGGVKGSGAAPSVAVGAGAAAGAASTGPSGGAAGVASPAAMLGGIDGGQGVELIDVAWCSELKASAGARPSPALSAVPKKGKAAAEECDAKADRQRGEAAEADAWEIEGDRPPEEAPLSALFASRLLTLYVRRCPHVLLFAGPEEIEFFLSSEDRSLDVSLDRDSAGLNGGKQGDDGTQFASRLAIEDDGGEDVAAWGGERLDRDGLGPLERSGLSEANAEGETGAAGQAEAEESLFFHKQTLYKKVGLADGVPIHPGLGLFLLSPDGQKALVSCLARCVALLEPPMRNLATMAGWQLQGARMQAWLETRQRTLPLVRALLMLFYNVLHGLTRPGAEDEEEEAYQEAAGYRNLDLLQLLLLLTGRLFAMGEWVGGASWEAEARAVVAAASGVEARRRRGKGRRLQTAEDADVPASPDVSALSAEPAFCEHPLLPPHALLSSAGESDLSLFSSSAPSVACLLARTARWVAGAEAVGHGSACLQARLCLAWCCRLFFLWFQNFRESQAFLVKHLIRFGAASLPALQQGCLLLLTSLGSFSSILPAAPHSFHLLPSARRPPICGGGVTPQELATAAAEAKREREKKSAGGADPRSKKPANQLSATVAAMLPPGITLSARVFSLLEMCALDWTAPKTGDAEQSERDAEKTFGRRGTSRSVMAGAKQGKKLESDSLPLYFCCEIDLTEEIAAAVSSSSAFLGAAAVFGRLSMGDEGIVPMEDNESVSRAGKGRPGAEEEGEDVAEVYRLLKETLWGVAAGEDEKGDSAQDGEPEKNEVSSLRRWMREDEAIRVEELVVLVSIVSRAAVSSSSALHALGAHAAAQLAAHRFPVYSLLFECMDTLLDSVLQQFDVEEERHKRQARGELDEDGRADGAEDLEGDECGNGSLEEVFAFVPASGSLEASRCLCRLLLFIEHLVALQAKASSSALPELERLVSLPCTRLLQVCLTVLSSSSLLAAAASLSTGAQEPAGLAEQDTKRGNGQAEDRQEVTAGDTQGRGCVREVAQALLRCCIRLATNIVACYQRLVDSAREAVETSEASCAYLGAAPEPEQAEKAADVPNHLAVIRKIAEALCGLCNRPDAAGLGIHTLGLALGFLVTLGAHPFTMLTVIFDLPQHSTDALLLPLRGEAKTEATAVAAGANSALQLGALLGKIVERTRTAAQHPEARSSHLWLGLADRLLLLVELLLRHAAHPTAPLFALLQSDSLASVCPWEAFISEDQSAEGKQGALGEPGTEESIDDLDIYADLQPADGEPKPDSNESQVGAASSGSAPAGAKNGDLSQREDPRPALLRPLHSALETLLSQCQLFLAAQSSAFSSASRAPRRNAGPKAEEKGKQRKADEAQKRKQMLLLAQQAVVLLAKTEETERKICKLLEGSAFFPPAGSSALCPSLRQCLFWGGEEEAFLWDVVAHCDVGFNVSVRRANSLTDPLLPVPAAQPVRDNSLRLVLDAALAARALESSEDWWAAVSLEAIQCEVRSSSAAATGSSQATGETLAAGAPRAGEAGASAGEDDGKENKDLDVPQLPAWFSDPLARFHQSVSVPAPVDCFGVPAPPAPPGRGPAYGATAQGAFAAGASTAAATAGTGRGAHDGGTAATGDPFRSRTKASSRAPSKHVDDYEAAVPGGLTLQKKPPAIPPPPPPEASASVSPEVSPGGSEEATAKPPNAALAPPASAPPPAPGALGGPGLAAPVGAGAQSLAAAAAPAPPPSPLAEKGSETEAAQVLAQNSVPGSVCQQHHPGAVGDASVHAAALAQQVPGVAPHGVAQAGLGGMADQTMSAAAALPHLASSSQRPAGPLGGFPPQALAGSGQKQVPQLSASFPPLSPAGPQALGAAAADPGLAGRGAAGAAPQHAGAAPVGDGLLGSAFVRGPAGAPTAPPQAAQHGFAAQIPTALQRVPGQFPPAHQGGQPPIGSAGASLLGVAEPAGQCVHPGGIAAALPHSQIPPSLVGQRPTGAGMEFAGMEHVQQIAPTAYPHAQAAGGLPSSHARVAPPVAGGVYGRQPAQAVAAEDVRHVEPHRLPSGAQGYAGAAAAPRAVQQPAGGVEQGLDAVPGWKEFAADGLREDMDVTKLAQNPELLKDPRIKSRFMRLLSRHEQIKNLFRMLGLDV</sequence>
<feature type="region of interest" description="Disordered" evidence="1">
    <location>
        <begin position="3171"/>
        <end position="3198"/>
    </location>
</feature>
<evidence type="ECO:0000256" key="1">
    <source>
        <dbReference type="SAM" id="MobiDB-lite"/>
    </source>
</evidence>
<feature type="compositionally biased region" description="Polar residues" evidence="1">
    <location>
        <begin position="3663"/>
        <end position="3672"/>
    </location>
</feature>
<dbReference type="PANTHER" id="PTHR24216:SF65">
    <property type="entry name" value="PAXILLIN-LIKE PROTEIN 1"/>
    <property type="match status" value="1"/>
</dbReference>
<dbReference type="GeneID" id="40310922"/>
<accession>A0A2A9MHP2</accession>
<feature type="region of interest" description="Disordered" evidence="1">
    <location>
        <begin position="112"/>
        <end position="142"/>
    </location>
</feature>
<feature type="region of interest" description="Disordered" evidence="1">
    <location>
        <begin position="2819"/>
        <end position="2844"/>
    </location>
</feature>
<feature type="compositionally biased region" description="Basic and acidic residues" evidence="1">
    <location>
        <begin position="2709"/>
        <end position="2725"/>
    </location>
</feature>
<feature type="region of interest" description="Disordered" evidence="1">
    <location>
        <begin position="464"/>
        <end position="663"/>
    </location>
</feature>
<feature type="region of interest" description="Disordered" evidence="1">
    <location>
        <begin position="3638"/>
        <end position="3689"/>
    </location>
</feature>
<dbReference type="RefSeq" id="XP_029219116.1">
    <property type="nucleotide sequence ID" value="XM_029364408.1"/>
</dbReference>
<gene>
    <name evidence="2" type="ORF">BESB_059940</name>
</gene>
<dbReference type="EMBL" id="NWUJ01000005">
    <property type="protein sequence ID" value="PFH35107.1"/>
    <property type="molecule type" value="Genomic_DNA"/>
</dbReference>
<feature type="region of interest" description="Disordered" evidence="1">
    <location>
        <begin position="2612"/>
        <end position="2631"/>
    </location>
</feature>
<dbReference type="STRING" id="94643.A0A2A9MHP2"/>
<feature type="compositionally biased region" description="Low complexity" evidence="1">
    <location>
        <begin position="59"/>
        <end position="82"/>
    </location>
</feature>
<keyword evidence="3" id="KW-1185">Reference proteome</keyword>
<feature type="compositionally biased region" description="Basic and acidic residues" evidence="1">
    <location>
        <begin position="889"/>
        <end position="914"/>
    </location>
</feature>
<feature type="region of interest" description="Disordered" evidence="1">
    <location>
        <begin position="3435"/>
        <end position="3539"/>
    </location>
</feature>
<feature type="compositionally biased region" description="Basic and acidic residues" evidence="1">
    <location>
        <begin position="930"/>
        <end position="942"/>
    </location>
</feature>
<reference evidence="2 3" key="1">
    <citation type="submission" date="2017-09" db="EMBL/GenBank/DDBJ databases">
        <title>Genome sequencing of Besnoitia besnoiti strain Bb-Ger1.</title>
        <authorList>
            <person name="Schares G."/>
            <person name="Venepally P."/>
            <person name="Lorenzi H.A."/>
        </authorList>
    </citation>
    <scope>NUCLEOTIDE SEQUENCE [LARGE SCALE GENOMIC DNA]</scope>
    <source>
        <strain evidence="2 3">Bb-Ger1</strain>
    </source>
</reference>
<feature type="compositionally biased region" description="Low complexity" evidence="1">
    <location>
        <begin position="943"/>
        <end position="960"/>
    </location>
</feature>
<feature type="compositionally biased region" description="Gly residues" evidence="1">
    <location>
        <begin position="21"/>
        <end position="37"/>
    </location>
</feature>
<proteinExistence type="predicted"/>
<feature type="region of interest" description="Disordered" evidence="1">
    <location>
        <begin position="1724"/>
        <end position="1748"/>
    </location>
</feature>
<dbReference type="PANTHER" id="PTHR24216">
    <property type="entry name" value="PAXILLIN-RELATED"/>
    <property type="match status" value="1"/>
</dbReference>
<feature type="region of interest" description="Disordered" evidence="1">
    <location>
        <begin position="1"/>
        <end position="82"/>
    </location>
</feature>
<feature type="region of interest" description="Disordered" evidence="1">
    <location>
        <begin position="3553"/>
        <end position="3574"/>
    </location>
</feature>
<feature type="region of interest" description="Disordered" evidence="1">
    <location>
        <begin position="3100"/>
        <end position="3139"/>
    </location>
</feature>
<dbReference type="VEuPathDB" id="ToxoDB:BESB_059940"/>
<feature type="region of interest" description="Disordered" evidence="1">
    <location>
        <begin position="2426"/>
        <end position="2453"/>
    </location>
</feature>
<feature type="compositionally biased region" description="Low complexity" evidence="1">
    <location>
        <begin position="2073"/>
        <end position="2082"/>
    </location>
</feature>
<feature type="region of interest" description="Disordered" evidence="1">
    <location>
        <begin position="2709"/>
        <end position="2731"/>
    </location>
</feature>
<feature type="compositionally biased region" description="Basic and acidic residues" evidence="1">
    <location>
        <begin position="3183"/>
        <end position="3198"/>
    </location>
</feature>
<evidence type="ECO:0000313" key="2">
    <source>
        <dbReference type="EMBL" id="PFH35107.1"/>
    </source>
</evidence>
<dbReference type="Proteomes" id="UP000224006">
    <property type="component" value="Chromosome V"/>
</dbReference>
<feature type="compositionally biased region" description="Pro residues" evidence="1">
    <location>
        <begin position="3487"/>
        <end position="3496"/>
    </location>
</feature>
<feature type="compositionally biased region" description="Basic and acidic residues" evidence="1">
    <location>
        <begin position="578"/>
        <end position="594"/>
    </location>
</feature>
<feature type="region of interest" description="Disordered" evidence="1">
    <location>
        <begin position="2055"/>
        <end position="2082"/>
    </location>
</feature>
<feature type="compositionally biased region" description="Low complexity" evidence="1">
    <location>
        <begin position="3117"/>
        <end position="3128"/>
    </location>
</feature>
<feature type="compositionally biased region" description="Low complexity" evidence="1">
    <location>
        <begin position="791"/>
        <end position="802"/>
    </location>
</feature>
<feature type="compositionally biased region" description="Basic and acidic residues" evidence="1">
    <location>
        <begin position="2612"/>
        <end position="2628"/>
    </location>
</feature>
<feature type="compositionally biased region" description="Basic and acidic residues" evidence="1">
    <location>
        <begin position="2490"/>
        <end position="2503"/>
    </location>
</feature>
<feature type="region of interest" description="Disordered" evidence="1">
    <location>
        <begin position="1129"/>
        <end position="1171"/>
    </location>
</feature>
<protein>
    <submittedName>
        <fullName evidence="2">Uncharacterized protein</fullName>
    </submittedName>
</protein>
<feature type="compositionally biased region" description="Low complexity" evidence="1">
    <location>
        <begin position="3680"/>
        <end position="3689"/>
    </location>
</feature>
<feature type="compositionally biased region" description="Basic and acidic residues" evidence="1">
    <location>
        <begin position="1151"/>
        <end position="1171"/>
    </location>
</feature>
<feature type="compositionally biased region" description="Low complexity" evidence="1">
    <location>
        <begin position="3336"/>
        <end position="3362"/>
    </location>
</feature>
<feature type="region of interest" description="Disordered" evidence="1">
    <location>
        <begin position="3751"/>
        <end position="3772"/>
    </location>
</feature>
<feature type="compositionally biased region" description="Basic and acidic residues" evidence="1">
    <location>
        <begin position="2827"/>
        <end position="2841"/>
    </location>
</feature>
<feature type="compositionally biased region" description="Basic and acidic residues" evidence="1">
    <location>
        <begin position="486"/>
        <end position="517"/>
    </location>
</feature>
<feature type="region of interest" description="Disordered" evidence="1">
    <location>
        <begin position="1040"/>
        <end position="1075"/>
    </location>
</feature>
<dbReference type="OrthoDB" id="371833at2759"/>
<feature type="compositionally biased region" description="Low complexity" evidence="1">
    <location>
        <begin position="3497"/>
        <end position="3525"/>
    </location>
</feature>
<feature type="region of interest" description="Disordered" evidence="1">
    <location>
        <begin position="784"/>
        <end position="807"/>
    </location>
</feature>
<name>A0A2A9MHP2_BESBE</name>
<feature type="compositionally biased region" description="Basic and acidic residues" evidence="1">
    <location>
        <begin position="546"/>
        <end position="566"/>
    </location>
</feature>
<organism evidence="2 3">
    <name type="scientific">Besnoitia besnoiti</name>
    <name type="common">Apicomplexan protozoan</name>
    <dbReference type="NCBI Taxonomy" id="94643"/>
    <lineage>
        <taxon>Eukaryota</taxon>
        <taxon>Sar</taxon>
        <taxon>Alveolata</taxon>
        <taxon>Apicomplexa</taxon>
        <taxon>Conoidasida</taxon>
        <taxon>Coccidia</taxon>
        <taxon>Eucoccidiorida</taxon>
        <taxon>Eimeriorina</taxon>
        <taxon>Sarcocystidae</taxon>
        <taxon>Besnoitia</taxon>
    </lineage>
</organism>
<feature type="compositionally biased region" description="Basic and acidic residues" evidence="1">
    <location>
        <begin position="2431"/>
        <end position="2440"/>
    </location>
</feature>
<evidence type="ECO:0000313" key="3">
    <source>
        <dbReference type="Proteomes" id="UP000224006"/>
    </source>
</evidence>
<feature type="compositionally biased region" description="Low complexity" evidence="1">
    <location>
        <begin position="1724"/>
        <end position="1737"/>
    </location>
</feature>
<feature type="region of interest" description="Disordered" evidence="1">
    <location>
        <begin position="851"/>
        <end position="960"/>
    </location>
</feature>
<feature type="compositionally biased region" description="Low complexity" evidence="1">
    <location>
        <begin position="1056"/>
        <end position="1067"/>
    </location>
</feature>